<evidence type="ECO:0000313" key="1">
    <source>
        <dbReference type="EMBL" id="RPB09106.1"/>
    </source>
</evidence>
<dbReference type="InParanoid" id="A0A3N4KEX5"/>
<protein>
    <submittedName>
        <fullName evidence="1">Uncharacterized protein</fullName>
    </submittedName>
</protein>
<accession>A0A3N4KEX5</accession>
<keyword evidence="2" id="KW-1185">Reference proteome</keyword>
<dbReference type="Proteomes" id="UP000277580">
    <property type="component" value="Unassembled WGS sequence"/>
</dbReference>
<dbReference type="AlphaFoldDB" id="A0A3N4KEX5"/>
<sequence length="130" mass="14864">MCLGEVKDSHNSICRISIRRVPCYPVRNPLGFWFFLLQNQFAIPDFLLSRMKSFESWQSGISSCDCKYKKIALGLSHMSIFSDPGARNNDKQPISPCPENFSHLISRRMKPSVVRLIIYSTVLYAGGWES</sequence>
<evidence type="ECO:0000313" key="2">
    <source>
        <dbReference type="Proteomes" id="UP000277580"/>
    </source>
</evidence>
<gene>
    <name evidence="1" type="ORF">P167DRAFT_323874</name>
</gene>
<proteinExistence type="predicted"/>
<organism evidence="1 2">
    <name type="scientific">Morchella conica CCBAS932</name>
    <dbReference type="NCBI Taxonomy" id="1392247"/>
    <lineage>
        <taxon>Eukaryota</taxon>
        <taxon>Fungi</taxon>
        <taxon>Dikarya</taxon>
        <taxon>Ascomycota</taxon>
        <taxon>Pezizomycotina</taxon>
        <taxon>Pezizomycetes</taxon>
        <taxon>Pezizales</taxon>
        <taxon>Morchellaceae</taxon>
        <taxon>Morchella</taxon>
    </lineage>
</organism>
<name>A0A3N4KEX5_9PEZI</name>
<reference evidence="1 2" key="1">
    <citation type="journal article" date="2018" name="Nat. Ecol. Evol.">
        <title>Pezizomycetes genomes reveal the molecular basis of ectomycorrhizal truffle lifestyle.</title>
        <authorList>
            <person name="Murat C."/>
            <person name="Payen T."/>
            <person name="Noel B."/>
            <person name="Kuo A."/>
            <person name="Morin E."/>
            <person name="Chen J."/>
            <person name="Kohler A."/>
            <person name="Krizsan K."/>
            <person name="Balestrini R."/>
            <person name="Da Silva C."/>
            <person name="Montanini B."/>
            <person name="Hainaut M."/>
            <person name="Levati E."/>
            <person name="Barry K.W."/>
            <person name="Belfiori B."/>
            <person name="Cichocki N."/>
            <person name="Clum A."/>
            <person name="Dockter R.B."/>
            <person name="Fauchery L."/>
            <person name="Guy J."/>
            <person name="Iotti M."/>
            <person name="Le Tacon F."/>
            <person name="Lindquist E.A."/>
            <person name="Lipzen A."/>
            <person name="Malagnac F."/>
            <person name="Mello A."/>
            <person name="Molinier V."/>
            <person name="Miyauchi S."/>
            <person name="Poulain J."/>
            <person name="Riccioni C."/>
            <person name="Rubini A."/>
            <person name="Sitrit Y."/>
            <person name="Splivallo R."/>
            <person name="Traeger S."/>
            <person name="Wang M."/>
            <person name="Zifcakova L."/>
            <person name="Wipf D."/>
            <person name="Zambonelli A."/>
            <person name="Paolocci F."/>
            <person name="Nowrousian M."/>
            <person name="Ottonello S."/>
            <person name="Baldrian P."/>
            <person name="Spatafora J.W."/>
            <person name="Henrissat B."/>
            <person name="Nagy L.G."/>
            <person name="Aury J.M."/>
            <person name="Wincker P."/>
            <person name="Grigoriev I.V."/>
            <person name="Bonfante P."/>
            <person name="Martin F.M."/>
        </authorList>
    </citation>
    <scope>NUCLEOTIDE SEQUENCE [LARGE SCALE GENOMIC DNA]</scope>
    <source>
        <strain evidence="1 2">CCBAS932</strain>
    </source>
</reference>
<dbReference type="EMBL" id="ML119155">
    <property type="protein sequence ID" value="RPB09106.1"/>
    <property type="molecule type" value="Genomic_DNA"/>
</dbReference>